<dbReference type="SUPFAM" id="SSF81301">
    <property type="entry name" value="Nucleotidyltransferase"/>
    <property type="match status" value="1"/>
</dbReference>
<name>A0A6J4M610_9BACT</name>
<evidence type="ECO:0000313" key="1">
    <source>
        <dbReference type="EMBL" id="CAA9351216.1"/>
    </source>
</evidence>
<dbReference type="InterPro" id="IPR043519">
    <property type="entry name" value="NT_sf"/>
</dbReference>
<organism evidence="1">
    <name type="scientific">uncultured Gemmatimonadaceae bacterium</name>
    <dbReference type="NCBI Taxonomy" id="246130"/>
    <lineage>
        <taxon>Bacteria</taxon>
        <taxon>Pseudomonadati</taxon>
        <taxon>Gemmatimonadota</taxon>
        <taxon>Gemmatimonadia</taxon>
        <taxon>Gemmatimonadales</taxon>
        <taxon>Gemmatimonadaceae</taxon>
        <taxon>environmental samples</taxon>
    </lineage>
</organism>
<evidence type="ECO:0008006" key="2">
    <source>
        <dbReference type="Google" id="ProtNLM"/>
    </source>
</evidence>
<dbReference type="EMBL" id="CADCTU010000761">
    <property type="protein sequence ID" value="CAA9351216.1"/>
    <property type="molecule type" value="Genomic_DNA"/>
</dbReference>
<dbReference type="Gene3D" id="3.30.460.10">
    <property type="entry name" value="Beta Polymerase, domain 2"/>
    <property type="match status" value="1"/>
</dbReference>
<dbReference type="AlphaFoldDB" id="A0A6J4M610"/>
<dbReference type="CDD" id="cd05403">
    <property type="entry name" value="NT_KNTase_like"/>
    <property type="match status" value="1"/>
</dbReference>
<accession>A0A6J4M610</accession>
<sequence>MGLDDLVARLKEAFGGELRAVVLYGSAAAGEHIATRSDYNVLVLVEALSVDRLRAAAPATQAWIKAGNPAPLTLTSAEWRASADIFPMEYADILERHRVLHGESPMTGIGVRRADLRLQVEQQAMGKVLQLRQGAMAAGNDPAAQAALLAASLSAVMVVFRGVVRLHGRVPAPAYDALAREVGELAGFDPEPVVRVVGHVRGAQPLQGSGATLVLGGYVAAMERLASHVNHLPHTG</sequence>
<gene>
    <name evidence="1" type="ORF">AVDCRST_MAG11-3520</name>
</gene>
<reference evidence="1" key="1">
    <citation type="submission" date="2020-02" db="EMBL/GenBank/DDBJ databases">
        <authorList>
            <person name="Meier V. D."/>
        </authorList>
    </citation>
    <scope>NUCLEOTIDE SEQUENCE</scope>
    <source>
        <strain evidence="1">AVDCRST_MAG11</strain>
    </source>
</reference>
<protein>
    <recommendedName>
        <fullName evidence="2">Polymerase nucleotidyl transferase domain-containing protein</fullName>
    </recommendedName>
</protein>
<proteinExistence type="predicted"/>